<name>A0A511HHI7_9BACT</name>
<feature type="transmembrane region" description="Helical" evidence="1">
    <location>
        <begin position="518"/>
        <end position="535"/>
    </location>
</feature>
<evidence type="ECO:0000313" key="4">
    <source>
        <dbReference type="Proteomes" id="UP000198717"/>
    </source>
</evidence>
<evidence type="ECO:0000313" key="3">
    <source>
        <dbReference type="EMBL" id="SDF13877.1"/>
    </source>
</evidence>
<keyword evidence="1" id="KW-0472">Membrane</keyword>
<dbReference type="EMBL" id="FNAJ01000021">
    <property type="protein sequence ID" value="SDF13877.1"/>
    <property type="molecule type" value="Genomic_DNA"/>
</dbReference>
<keyword evidence="4" id="KW-1185">Reference proteome</keyword>
<evidence type="ECO:0008006" key="6">
    <source>
        <dbReference type="Google" id="ProtNLM"/>
    </source>
</evidence>
<reference evidence="3 4" key="1">
    <citation type="submission" date="2016-10" db="EMBL/GenBank/DDBJ databases">
        <authorList>
            <person name="Varghese N."/>
            <person name="Submissions S."/>
        </authorList>
    </citation>
    <scope>NUCLEOTIDE SEQUENCE [LARGE SCALE GENOMIC DNA]</scope>
    <source>
        <strain evidence="3 4">DSM 2260</strain>
    </source>
</reference>
<evidence type="ECO:0000256" key="1">
    <source>
        <dbReference type="SAM" id="Phobius"/>
    </source>
</evidence>
<protein>
    <recommendedName>
        <fullName evidence="6">PAS domain-containing protein</fullName>
    </recommendedName>
</protein>
<dbReference type="RefSeq" id="WP_090495096.1">
    <property type="nucleotide sequence ID" value="NZ_BJVY01000028.1"/>
</dbReference>
<dbReference type="CDD" id="cd00130">
    <property type="entry name" value="PAS"/>
    <property type="match status" value="1"/>
</dbReference>
<accession>A0A511HHI7</accession>
<dbReference type="AlphaFoldDB" id="A0A511HHI7"/>
<keyword evidence="1" id="KW-1133">Transmembrane helix</keyword>
<dbReference type="Proteomes" id="UP000198717">
    <property type="component" value="Unassembled WGS sequence"/>
</dbReference>
<organism evidence="2 5">
    <name type="scientific">Myxococcus virescens</name>
    <dbReference type="NCBI Taxonomy" id="83456"/>
    <lineage>
        <taxon>Bacteria</taxon>
        <taxon>Pseudomonadati</taxon>
        <taxon>Myxococcota</taxon>
        <taxon>Myxococcia</taxon>
        <taxon>Myxococcales</taxon>
        <taxon>Cystobacterineae</taxon>
        <taxon>Myxococcaceae</taxon>
        <taxon>Myxococcus</taxon>
    </lineage>
</organism>
<dbReference type="EMBL" id="BJVY01000028">
    <property type="protein sequence ID" value="GEL72844.1"/>
    <property type="molecule type" value="Genomic_DNA"/>
</dbReference>
<keyword evidence="1" id="KW-0812">Transmembrane</keyword>
<gene>
    <name evidence="2" type="ORF">MVI01_46280</name>
    <name evidence="3" type="ORF">SAMN04488504_12151</name>
</gene>
<dbReference type="Gene3D" id="3.30.450.20">
    <property type="entry name" value="PAS domain"/>
    <property type="match status" value="1"/>
</dbReference>
<comment type="caution">
    <text evidence="2">The sequence shown here is derived from an EMBL/GenBank/DDBJ whole genome shotgun (WGS) entry which is preliminary data.</text>
</comment>
<evidence type="ECO:0000313" key="2">
    <source>
        <dbReference type="EMBL" id="GEL72844.1"/>
    </source>
</evidence>
<evidence type="ECO:0000313" key="5">
    <source>
        <dbReference type="Proteomes" id="UP000321224"/>
    </source>
</evidence>
<sequence length="708" mass="79605">MLDPRMRWRIVRSARRIISTSSALYLLALVFMTTSAVCARESVSQVFQNLKDINFEIDNHLRYHPDVDKHEPDDPGILSFTFDAAQVSPDRESTARARGLARRIEDAFSSVVQDMVAAEDPGCSNGSPLPRSVKLLGKSLPDTMNPKQSTQWEEALSEQICNYRKCPYADSIRYCPEEKHPPRPDTFASDPLGCDLTPELKTRLFVPTTLDNCLSEQVCTPQHKCSDKRKCQKKPKCPDILNPNDKCGANCFSCRSHEAATISRPLDIVIHAFANQQCEFAEDESSLTSVYFTTPEGIIRQWSCTPAPGPPAIHFSEFAAQASYVRRLFKPTTMSDYETDIYLDSNGFGPIRTRCVRIEKPHAQQLLGVLCFDFTVSLNQFLEPLIRSNVIAIDEARVIMPDAGDDITVTGHWTFVVPETQLIPIHMARKKVASDEATRGSFEQDLQHTFDQITSREDNASTTLRRFERSVTQLSSVADPARLHDGRYLIPGGWSADGRSRKLLIVRPAVTTLRGAKVFGGVAVAFFLLTLLTVWRGSYWTRRMSENELVVELLRKLGIGIMLVDEDGMVMAANDAAEDIVRLFLPRLNTWRLRINEGFRQKRLPSDPAVRMADFIDPDVILAQDMSKVPYKDVWEQRLRGQPATFYARMKKHNGNPNWVKVTAAPVVIKRAGKKTRTTSLSVVESIPSINAPLLGKLNNIMPPVRPQ</sequence>
<dbReference type="Proteomes" id="UP000321224">
    <property type="component" value="Unassembled WGS sequence"/>
</dbReference>
<proteinExistence type="predicted"/>
<reference evidence="2 5" key="2">
    <citation type="submission" date="2019-07" db="EMBL/GenBank/DDBJ databases">
        <title>Whole genome shotgun sequence of Myxococcus virescens NBRC 100334.</title>
        <authorList>
            <person name="Hosoyama A."/>
            <person name="Uohara A."/>
            <person name="Ohji S."/>
            <person name="Ichikawa N."/>
        </authorList>
    </citation>
    <scope>NUCLEOTIDE SEQUENCE [LARGE SCALE GENOMIC DNA]</scope>
    <source>
        <strain evidence="2 5">NBRC 100334</strain>
    </source>
</reference>
<dbReference type="InterPro" id="IPR000014">
    <property type="entry name" value="PAS"/>
</dbReference>